<organism evidence="3 4">
    <name type="scientific">Roseofilum casamattae BLCC-M143</name>
    <dbReference type="NCBI Taxonomy" id="3022442"/>
    <lineage>
        <taxon>Bacteria</taxon>
        <taxon>Bacillati</taxon>
        <taxon>Cyanobacteriota</taxon>
        <taxon>Cyanophyceae</taxon>
        <taxon>Desertifilales</taxon>
        <taxon>Desertifilaceae</taxon>
        <taxon>Roseofilum</taxon>
        <taxon>Roseofilum casamattae</taxon>
    </lineage>
</organism>
<sequence length="245" mass="26446">MTMAGDFGTNVGADEEGKGANQTNLIIGVAIGVVGLLAAGFLVYSQVLPAMEQNTTLKAELDEKGSQVRSGQELENLLQEAQADQALAEQQSVEIQTLFADDKSLQTLLLDINRILRERGVELIQFQPDSEGIQLVADGSLGAEVDGKLRSRSYELQFAGNFDQTRLVLLDIERLQPLLTVESMELQVDSGSQQVLYQDGLLVAPNEPKLTTQMQIKALLPTELPPPAPPGEEEGAEEGAEEATE</sequence>
<comment type="caution">
    <text evidence="3">The sequence shown here is derived from an EMBL/GenBank/DDBJ whole genome shotgun (WGS) entry which is preliminary data.</text>
</comment>
<proteinExistence type="predicted"/>
<evidence type="ECO:0008006" key="5">
    <source>
        <dbReference type="Google" id="ProtNLM"/>
    </source>
</evidence>
<protein>
    <recommendedName>
        <fullName evidence="5">Type IV pilus assembly protein PilO</fullName>
    </recommendedName>
</protein>
<feature type="transmembrane region" description="Helical" evidence="2">
    <location>
        <begin position="25"/>
        <end position="44"/>
    </location>
</feature>
<dbReference type="RefSeq" id="WP_283757843.1">
    <property type="nucleotide sequence ID" value="NZ_JAQOSQ010000006.1"/>
</dbReference>
<dbReference type="Gene3D" id="3.30.70.60">
    <property type="match status" value="1"/>
</dbReference>
<evidence type="ECO:0000256" key="2">
    <source>
        <dbReference type="SAM" id="Phobius"/>
    </source>
</evidence>
<accession>A0ABT7BY30</accession>
<evidence type="ECO:0000313" key="4">
    <source>
        <dbReference type="Proteomes" id="UP001232992"/>
    </source>
</evidence>
<evidence type="ECO:0000313" key="3">
    <source>
        <dbReference type="EMBL" id="MDJ1183188.1"/>
    </source>
</evidence>
<dbReference type="InterPro" id="IPR014717">
    <property type="entry name" value="Transl_elong_EF1B/ribsomal_bS6"/>
</dbReference>
<keyword evidence="2" id="KW-0812">Transmembrane</keyword>
<keyword evidence="4" id="KW-1185">Reference proteome</keyword>
<name>A0ABT7BY30_9CYAN</name>
<feature type="compositionally biased region" description="Acidic residues" evidence="1">
    <location>
        <begin position="231"/>
        <end position="245"/>
    </location>
</feature>
<dbReference type="EMBL" id="JAQOSQ010000006">
    <property type="protein sequence ID" value="MDJ1183188.1"/>
    <property type="molecule type" value="Genomic_DNA"/>
</dbReference>
<keyword evidence="2" id="KW-1133">Transmembrane helix</keyword>
<evidence type="ECO:0000256" key="1">
    <source>
        <dbReference type="SAM" id="MobiDB-lite"/>
    </source>
</evidence>
<keyword evidence="2" id="KW-0472">Membrane</keyword>
<gene>
    <name evidence="3" type="ORF">PMH09_08265</name>
</gene>
<feature type="region of interest" description="Disordered" evidence="1">
    <location>
        <begin position="219"/>
        <end position="245"/>
    </location>
</feature>
<dbReference type="Proteomes" id="UP001232992">
    <property type="component" value="Unassembled WGS sequence"/>
</dbReference>
<reference evidence="3 4" key="1">
    <citation type="submission" date="2023-01" db="EMBL/GenBank/DDBJ databases">
        <title>Novel diversity within Roseofilum (Cyanobacteria; Desertifilaceae) from marine benthic mats with descriptions of four novel species.</title>
        <authorList>
            <person name="Wang Y."/>
            <person name="Berthold D.E."/>
            <person name="Hu J."/>
            <person name="Lefler F.W."/>
            <person name="Laughinghouse H.D. IV."/>
        </authorList>
    </citation>
    <scope>NUCLEOTIDE SEQUENCE [LARGE SCALE GENOMIC DNA]</scope>
    <source>
        <strain evidence="3 4">BLCC-M143</strain>
    </source>
</reference>